<keyword evidence="9" id="KW-1133">Transmembrane helix</keyword>
<organism evidence="12">
    <name type="scientific">Hirondellea gigas</name>
    <dbReference type="NCBI Taxonomy" id="1518452"/>
    <lineage>
        <taxon>Eukaryota</taxon>
        <taxon>Metazoa</taxon>
        <taxon>Ecdysozoa</taxon>
        <taxon>Arthropoda</taxon>
        <taxon>Crustacea</taxon>
        <taxon>Multicrustacea</taxon>
        <taxon>Malacostraca</taxon>
        <taxon>Eumalacostraca</taxon>
        <taxon>Peracarida</taxon>
        <taxon>Amphipoda</taxon>
        <taxon>Amphilochidea</taxon>
        <taxon>Lysianassida</taxon>
        <taxon>Lysianassidira</taxon>
        <taxon>Lysianassoidea</taxon>
        <taxon>Lysianassidae</taxon>
        <taxon>Hirondellea</taxon>
    </lineage>
</organism>
<comment type="subcellular location">
    <subcellularLocation>
        <location evidence="9">Endoplasmic reticulum membrane</location>
        <topology evidence="9">Multi-pass membrane protein</topology>
    </subcellularLocation>
</comment>
<proteinExistence type="evidence at transcript level"/>
<evidence type="ECO:0000259" key="11">
    <source>
        <dbReference type="Pfam" id="PF16491"/>
    </source>
</evidence>
<feature type="domain" description="CAAX prenyl protease 1 N-terminal" evidence="11">
    <location>
        <begin position="48"/>
        <end position="232"/>
    </location>
</feature>
<feature type="transmembrane region" description="Helical" evidence="9">
    <location>
        <begin position="202"/>
        <end position="222"/>
    </location>
</feature>
<evidence type="ECO:0000313" key="13">
    <source>
        <dbReference type="EMBL" id="LAC21720.1"/>
    </source>
</evidence>
<evidence type="ECO:0000256" key="6">
    <source>
        <dbReference type="ARBA" id="ARBA00044456"/>
    </source>
</evidence>
<evidence type="ECO:0000256" key="4">
    <source>
        <dbReference type="ARBA" id="ARBA00022833"/>
    </source>
</evidence>
<evidence type="ECO:0000259" key="10">
    <source>
        <dbReference type="Pfam" id="PF01435"/>
    </source>
</evidence>
<evidence type="ECO:0000256" key="7">
    <source>
        <dbReference type="PIRSR" id="PIRSR627057-1"/>
    </source>
</evidence>
<evidence type="ECO:0000256" key="9">
    <source>
        <dbReference type="RuleBase" id="RU366005"/>
    </source>
</evidence>
<dbReference type="Pfam" id="PF01435">
    <property type="entry name" value="Peptidase_M48"/>
    <property type="match status" value="1"/>
</dbReference>
<dbReference type="EMBL" id="IACT01002443">
    <property type="protein sequence ID" value="LAC21720.1"/>
    <property type="molecule type" value="mRNA"/>
</dbReference>
<accession>A0A2P2I4T7</accession>
<evidence type="ECO:0000256" key="3">
    <source>
        <dbReference type="ARBA" id="ARBA00022801"/>
    </source>
</evidence>
<feature type="transmembrane region" description="Helical" evidence="9">
    <location>
        <begin position="128"/>
        <end position="154"/>
    </location>
</feature>
<feature type="transmembrane region" description="Helical" evidence="9">
    <location>
        <begin position="338"/>
        <end position="356"/>
    </location>
</feature>
<feature type="transmembrane region" description="Helical" evidence="9">
    <location>
        <begin position="20"/>
        <end position="39"/>
    </location>
</feature>
<evidence type="ECO:0000256" key="8">
    <source>
        <dbReference type="PIRSR" id="PIRSR627057-2"/>
    </source>
</evidence>
<dbReference type="GO" id="GO:0005789">
    <property type="term" value="C:endoplasmic reticulum membrane"/>
    <property type="evidence" value="ECO:0007669"/>
    <property type="project" value="UniProtKB-SubCell"/>
</dbReference>
<feature type="active site" description="Proton donor" evidence="7">
    <location>
        <position position="411"/>
    </location>
</feature>
<dbReference type="AlphaFoldDB" id="A0A2P2I4T7"/>
<dbReference type="GO" id="GO:0046872">
    <property type="term" value="F:metal ion binding"/>
    <property type="evidence" value="ECO:0007669"/>
    <property type="project" value="UniProtKB-UniRule"/>
</dbReference>
<dbReference type="FunFam" id="3.30.2010.10:FF:000003">
    <property type="entry name" value="CAAX prenyl protease"/>
    <property type="match status" value="1"/>
</dbReference>
<feature type="transmembrane region" description="Helical" evidence="9">
    <location>
        <begin position="376"/>
        <end position="398"/>
    </location>
</feature>
<evidence type="ECO:0000256" key="2">
    <source>
        <dbReference type="ARBA" id="ARBA00022723"/>
    </source>
</evidence>
<protein>
    <recommendedName>
        <fullName evidence="9">CAAX prenyl protease</fullName>
        <ecNumber evidence="9">3.4.24.84</ecNumber>
    </recommendedName>
</protein>
<feature type="active site" evidence="7">
    <location>
        <position position="329"/>
    </location>
</feature>
<keyword evidence="5 9" id="KW-0482">Metalloprotease</keyword>
<feature type="binding site" evidence="8">
    <location>
        <position position="407"/>
    </location>
    <ligand>
        <name>Zn(2+)</name>
        <dbReference type="ChEBI" id="CHEBI:29105"/>
        <note>catalytic</note>
    </ligand>
</feature>
<keyword evidence="9" id="KW-0812">Transmembrane</keyword>
<reference evidence="12" key="2">
    <citation type="journal article" date="2018" name="Biosci. Biotechnol. Biochem.">
        <title>Polysaccharide hydrolase of the hadal zone amphipods Hirondellea gigas.</title>
        <authorList>
            <person name="Kobayashi H."/>
            <person name="Nagahama T."/>
            <person name="Arai W."/>
            <person name="Sasagawa Y."/>
            <person name="Umeda M."/>
            <person name="Hayashi T."/>
            <person name="Nikaido I."/>
            <person name="Watanabe H."/>
            <person name="Oguri K."/>
            <person name="Kitazato H."/>
            <person name="Fujioka K."/>
            <person name="Kido Y."/>
            <person name="Takami H."/>
        </authorList>
    </citation>
    <scope>NUCLEOTIDE SEQUENCE</scope>
    <source>
        <tissue evidence="12">Whole body</tissue>
    </source>
</reference>
<dbReference type="CDD" id="cd07343">
    <property type="entry name" value="M48A_Zmpste24p_like"/>
    <property type="match status" value="1"/>
</dbReference>
<dbReference type="GO" id="GO:0071586">
    <property type="term" value="P:CAAX-box protein processing"/>
    <property type="evidence" value="ECO:0007669"/>
    <property type="project" value="UniProtKB-UniRule"/>
</dbReference>
<name>A0A2P2I4T7_9CRUS</name>
<keyword evidence="1 9" id="KW-0645">Protease</keyword>
<reference evidence="13" key="1">
    <citation type="submission" date="2017-11" db="EMBL/GenBank/DDBJ databases">
        <title>The sensing device of the deep-sea amphipod.</title>
        <authorList>
            <person name="Kobayashi H."/>
            <person name="Nagahama T."/>
            <person name="Arai W."/>
            <person name="Sasagawa Y."/>
            <person name="Umeda M."/>
            <person name="Hayashi T."/>
            <person name="Nikaido I."/>
            <person name="Watanabe H."/>
            <person name="Oguri K."/>
            <person name="Kitazato H."/>
            <person name="Fujioka K."/>
            <person name="Kido Y."/>
            <person name="Takami H."/>
        </authorList>
    </citation>
    <scope>NUCLEOTIDE SEQUENCE</scope>
    <source>
        <tissue evidence="13">Whole body</tissue>
    </source>
</reference>
<comment type="catalytic activity">
    <reaction evidence="6 9">
        <text>Hydrolyzes the peptide bond -P2-(S-farnesyl or geranylgeranyl)C-P1'-P2'-P3'-COOH where P1' and P2' are amino acids with aliphatic side chains and P3' is any C-terminal residue.</text>
        <dbReference type="EC" id="3.4.24.84"/>
    </reaction>
</comment>
<evidence type="ECO:0000313" key="12">
    <source>
        <dbReference type="EMBL" id="LAB69042.1"/>
    </source>
</evidence>
<comment type="function">
    <text evidence="9">Proteolytically removes the C-terminal three residues of farnesylated proteins.</text>
</comment>
<sequence length="468" mass="53049">MVIPLLETLWSQCSEMATSIAPNEIFVGIIGFSWATFLWEEYLSYRQRSVVESTKLVPAELRGVVDRETFDKARAYAIDKASFGLVESIYSQMLSTGIMVYGGLPWLWELAGHAVEAVGYDSASSEILQTIAFVCIGNVVTTAIGLPWSAYFTFKIEQKHGFNKQTPGFFIKDKFKKLLLSQVISVPVVSGLVYIIKAGGQYFFLYLWLFTMSVLIFFMTIYPDFIAPLFDKYEPLPEGDLKTSIEALAARINFPLTKLYVVEGSKRSAHSNAYFYGFFKNKRIVLYDTLLQDYTPLNKEDNGDKQQAHTPPKKTGCNTTEVLAVLGHELGHWKLNHVLKGIIISQVNLLLIFGVFGALNKHQPLFRAFGFNTQPAFIGLIIVMQFVFAPYNELLTFLMNMFSRHNEFEADEFAVGLGYQEELQGALIKLNKDNLGFPVHDPLYSSWHHSHPPLLQRIQSLQRHAKKD</sequence>
<comment type="similarity">
    <text evidence="9">Belongs to the peptidase M48A family.</text>
</comment>
<dbReference type="InterPro" id="IPR027057">
    <property type="entry name" value="CAXX_Prtase_1"/>
</dbReference>
<dbReference type="Gene3D" id="3.30.2010.10">
    <property type="entry name" value="Metalloproteases ('zincins'), catalytic domain"/>
    <property type="match status" value="1"/>
</dbReference>
<dbReference type="EC" id="3.4.24.84" evidence="9"/>
<dbReference type="PANTHER" id="PTHR10120">
    <property type="entry name" value="CAAX PRENYL PROTEASE 1"/>
    <property type="match status" value="1"/>
</dbReference>
<keyword evidence="9" id="KW-0472">Membrane</keyword>
<keyword evidence="9" id="KW-0256">Endoplasmic reticulum</keyword>
<dbReference type="InterPro" id="IPR032456">
    <property type="entry name" value="Peptidase_M48_N"/>
</dbReference>
<dbReference type="GO" id="GO:0004222">
    <property type="term" value="F:metalloendopeptidase activity"/>
    <property type="evidence" value="ECO:0007669"/>
    <property type="project" value="UniProtKB-UniRule"/>
</dbReference>
<evidence type="ECO:0000256" key="5">
    <source>
        <dbReference type="ARBA" id="ARBA00023049"/>
    </source>
</evidence>
<comment type="cofactor">
    <cofactor evidence="8 9">
        <name>Zn(2+)</name>
        <dbReference type="ChEBI" id="CHEBI:29105"/>
    </cofactor>
    <text evidence="8 9">Binds 1 zinc ion per subunit.</text>
</comment>
<feature type="domain" description="Peptidase M48" evidence="10">
    <location>
        <begin position="236"/>
        <end position="463"/>
    </location>
</feature>
<keyword evidence="2 8" id="KW-0479">Metal-binding</keyword>
<dbReference type="EMBL" id="IACF01003426">
    <property type="protein sequence ID" value="LAB69042.1"/>
    <property type="molecule type" value="mRNA"/>
</dbReference>
<keyword evidence="3 9" id="KW-0378">Hydrolase</keyword>
<feature type="binding site" evidence="8">
    <location>
        <position position="328"/>
    </location>
    <ligand>
        <name>Zn(2+)</name>
        <dbReference type="ChEBI" id="CHEBI:29105"/>
        <note>catalytic</note>
    </ligand>
</feature>
<feature type="binding site" evidence="8">
    <location>
        <position position="332"/>
    </location>
    <ligand>
        <name>Zn(2+)</name>
        <dbReference type="ChEBI" id="CHEBI:29105"/>
        <note>catalytic</note>
    </ligand>
</feature>
<feature type="transmembrane region" description="Helical" evidence="9">
    <location>
        <begin position="175"/>
        <end position="196"/>
    </location>
</feature>
<keyword evidence="4 8" id="KW-0862">Zinc</keyword>
<dbReference type="InterPro" id="IPR001915">
    <property type="entry name" value="Peptidase_M48"/>
</dbReference>
<evidence type="ECO:0000256" key="1">
    <source>
        <dbReference type="ARBA" id="ARBA00022670"/>
    </source>
</evidence>
<dbReference type="Pfam" id="PF16491">
    <property type="entry name" value="Peptidase_M48_N"/>
    <property type="match status" value="1"/>
</dbReference>